<dbReference type="FunFam" id="1.20.1270.50:FF:000004">
    <property type="entry name" value="alpha-mannosidase 2C1 isoform X1"/>
    <property type="match status" value="1"/>
</dbReference>
<proteinExistence type="inferred from homology"/>
<evidence type="ECO:0000256" key="6">
    <source>
        <dbReference type="ARBA" id="ARBA00023295"/>
    </source>
</evidence>
<feature type="region of interest" description="Disordered" evidence="9">
    <location>
        <begin position="43"/>
        <end position="67"/>
    </location>
</feature>
<dbReference type="OrthoDB" id="10261055at2759"/>
<dbReference type="InterPro" id="IPR000602">
    <property type="entry name" value="Glyco_hydro_38_N"/>
</dbReference>
<dbReference type="InterPro" id="IPR037094">
    <property type="entry name" value="Glyco_hydro_38_cen_sf"/>
</dbReference>
<dbReference type="Gene3D" id="2.70.98.30">
    <property type="entry name" value="Golgi alpha-mannosidase II, domain 4"/>
    <property type="match status" value="1"/>
</dbReference>
<dbReference type="GO" id="GO:0030246">
    <property type="term" value="F:carbohydrate binding"/>
    <property type="evidence" value="ECO:0007669"/>
    <property type="project" value="InterPro"/>
</dbReference>
<dbReference type="CDD" id="cd10812">
    <property type="entry name" value="GH38N_AMII_ScAms1_like"/>
    <property type="match status" value="1"/>
</dbReference>
<comment type="function">
    <text evidence="7">Degrades free oligosaccharides in the vacuole.</text>
</comment>
<accession>A0A9N9U3Y5</accession>
<dbReference type="Pfam" id="PF09261">
    <property type="entry name" value="Alpha-mann_mid"/>
    <property type="match status" value="1"/>
</dbReference>
<evidence type="ECO:0000256" key="1">
    <source>
        <dbReference type="ARBA" id="ARBA00000365"/>
    </source>
</evidence>
<evidence type="ECO:0000256" key="4">
    <source>
        <dbReference type="ARBA" id="ARBA00022723"/>
    </source>
</evidence>
<dbReference type="PANTHER" id="PTHR46017:SF1">
    <property type="entry name" value="ALPHA-MANNOSIDASE 2C1"/>
    <property type="match status" value="1"/>
</dbReference>
<comment type="catalytic activity">
    <reaction evidence="1">
        <text>Hydrolysis of terminal, non-reducing alpha-D-mannose residues in alpha-D-mannosides.</text>
        <dbReference type="EC" id="3.2.1.24"/>
    </reaction>
</comment>
<dbReference type="InterPro" id="IPR015341">
    <property type="entry name" value="Glyco_hydro_38_cen"/>
</dbReference>
<evidence type="ECO:0000256" key="2">
    <source>
        <dbReference type="ARBA" id="ARBA00009792"/>
    </source>
</evidence>
<dbReference type="SUPFAM" id="SSF88688">
    <property type="entry name" value="Families 57/38 glycoside transferase middle domain"/>
    <property type="match status" value="1"/>
</dbReference>
<dbReference type="GO" id="GO:0046872">
    <property type="term" value="F:metal ion binding"/>
    <property type="evidence" value="ECO:0007669"/>
    <property type="project" value="UniProtKB-KW"/>
</dbReference>
<comment type="similarity">
    <text evidence="2">Belongs to the glycosyl hydrolase 38 family.</text>
</comment>
<keyword evidence="6" id="KW-0326">Glycosidase</keyword>
<dbReference type="InterPro" id="IPR011013">
    <property type="entry name" value="Gal_mutarotase_sf_dom"/>
</dbReference>
<dbReference type="PANTHER" id="PTHR46017">
    <property type="entry name" value="ALPHA-MANNOSIDASE 2C1"/>
    <property type="match status" value="1"/>
</dbReference>
<dbReference type="SMART" id="SM00872">
    <property type="entry name" value="Alpha-mann_mid"/>
    <property type="match status" value="1"/>
</dbReference>
<dbReference type="InterPro" id="IPR027291">
    <property type="entry name" value="Glyco_hydro_38_N_sf"/>
</dbReference>
<dbReference type="FunFam" id="3.20.110.10:FF:000002">
    <property type="entry name" value="alpha-mannosidase 2C1 isoform X1"/>
    <property type="match status" value="1"/>
</dbReference>
<reference evidence="11" key="1">
    <citation type="submission" date="2021-10" db="EMBL/GenBank/DDBJ databases">
        <authorList>
            <person name="Piombo E."/>
        </authorList>
    </citation>
    <scope>NUCLEOTIDE SEQUENCE</scope>
</reference>
<dbReference type="InterPro" id="IPR028995">
    <property type="entry name" value="Glyco_hydro_57/38_cen_sf"/>
</dbReference>
<dbReference type="GO" id="GO:0004559">
    <property type="term" value="F:alpha-mannosidase activity"/>
    <property type="evidence" value="ECO:0007669"/>
    <property type="project" value="UniProtKB-EC"/>
</dbReference>
<keyword evidence="4" id="KW-0479">Metal-binding</keyword>
<name>A0A9N9U3Y5_9HYPO</name>
<dbReference type="GO" id="GO:0009313">
    <property type="term" value="P:oligosaccharide catabolic process"/>
    <property type="evidence" value="ECO:0007669"/>
    <property type="project" value="TreeGrafter"/>
</dbReference>
<gene>
    <name evidence="11" type="ORF">CBYS24578_00000602</name>
</gene>
<sequence length="1137" mass="127958">MSSNPSSNRPVELLVPDLLPIDCARHISLAPKKLSLTPNRLRRLSNRSAPPAPGLLHEDATMGGGNESRGDYSYPLFAEKPVGVPKTSILKGRIEPFYRPGQYEKINLLANMYHARYSGSPHVQLAVWDAPGQERPTFEEATKQVFRETHIGASFGPSWSTHWFKVTLTIPADIAGDELLELHWDANNEGLIWSEAGMPLQGLTGGGERIEWVIPKEFRDGSKHTIYIEMACNGMFGNAPDGQTSIAPPDPNRYFGLGKADIVSVNLQARMLHFDMWELGDAARELPEDSAEQNRALQVAMKIIDTFELNNQKSILKCRELAKEILGPDVDSHRVYEVGKEPVVFGIGNCHIDTCWLWPWAETKRKVVRSWSNQCDLMDRYPEATFACSQAQQFKWLKQYYPAAYDRVKKKVDEGQFLPIGGSWVEHDTNMPSGESLSRQFFYGQRLFEREFGIRCRTFWLPDTFGYSSQLPQLCRLAGMDRFVTQKLSWNNINNFPHTTFMWVSPDGSQVICHMPPSETYTADANLGDVKRSITQHKTMRVDNSSLLLFGKGDGGGGPTWEHFEKLRRCAGISNTVGGIPKVKLGHTVDDFFDRLAPKASEFPTWYGELYFELHRGTYTTQANNKYFNRKSEVLLREIEHLATIASLKFKGYKYPTEDIDNMWESVLLCQFHDCLPGSCIEMCYDDSDKLYAEVFKTGNKLLKELYGYFGLSEVRSNSLQGSVAINNIPWHREEFVEISETEVGIVSGEGELLRLQPQDSTPGISVQETSSGVFVLANDQLRIVVDHGVIVSLYDITNDREVIEKGGQANKFVIFDDIPLYWQAWDVEVYHLGTRRQLEHGETRIFEQKPHKVTLVTDVKISEESSLKSFITLSASLNGQPSQVDCSAEVDWHENSKFLKVEFPVDIVNTEASYETAYSITKRPTHYNTSWDMAKFEVCCHKFADLSEHNYGVSILNDSKYGFATAGKTMRLSLLRSPKAPDAHADMGHHSIRWAILPHKGSLSSVTVKAAYALNNPLTVLSGSKEAIASLSGSSIKLVNEDDSESLVLDTIKRGHDDEDVTRREGTRINPGQSIILRVYESLGGHSKGTIQTTFPVKRASKANILEDELEEIGVKDGKVAIKLRPFEVATFKLQL</sequence>
<evidence type="ECO:0000313" key="12">
    <source>
        <dbReference type="Proteomes" id="UP000754883"/>
    </source>
</evidence>
<dbReference type="EMBL" id="CABFNO020001240">
    <property type="protein sequence ID" value="CAG9971669.1"/>
    <property type="molecule type" value="Genomic_DNA"/>
</dbReference>
<dbReference type="Pfam" id="PF01074">
    <property type="entry name" value="Glyco_hydro_38N"/>
    <property type="match status" value="1"/>
</dbReference>
<dbReference type="AlphaFoldDB" id="A0A9N9U3Y5"/>
<dbReference type="Pfam" id="PF17677">
    <property type="entry name" value="Glyco_hydro38C2"/>
    <property type="match status" value="1"/>
</dbReference>
<comment type="caution">
    <text evidence="11">The sequence shown here is derived from an EMBL/GenBank/DDBJ whole genome shotgun (WGS) entry which is preliminary data.</text>
</comment>
<dbReference type="Pfam" id="PF07748">
    <property type="entry name" value="Glyco_hydro_38C"/>
    <property type="match status" value="1"/>
</dbReference>
<evidence type="ECO:0000313" key="11">
    <source>
        <dbReference type="EMBL" id="CAG9971669.1"/>
    </source>
</evidence>
<evidence type="ECO:0000256" key="8">
    <source>
        <dbReference type="ARBA" id="ARBA00071615"/>
    </source>
</evidence>
<feature type="domain" description="Glycoside hydrolase family 38 central" evidence="10">
    <location>
        <begin position="613"/>
        <end position="692"/>
    </location>
</feature>
<dbReference type="Proteomes" id="UP000754883">
    <property type="component" value="Unassembled WGS sequence"/>
</dbReference>
<evidence type="ECO:0000256" key="7">
    <source>
        <dbReference type="ARBA" id="ARBA00054985"/>
    </source>
</evidence>
<evidence type="ECO:0000259" key="10">
    <source>
        <dbReference type="SMART" id="SM00872"/>
    </source>
</evidence>
<dbReference type="SUPFAM" id="SSF74650">
    <property type="entry name" value="Galactose mutarotase-like"/>
    <property type="match status" value="1"/>
</dbReference>
<dbReference type="Pfam" id="PF22907">
    <property type="entry name" value="Ams1-like_1st"/>
    <property type="match status" value="1"/>
</dbReference>
<dbReference type="Gene3D" id="3.20.110.10">
    <property type="entry name" value="Glycoside hydrolase 38, N terminal domain"/>
    <property type="match status" value="1"/>
</dbReference>
<evidence type="ECO:0000256" key="5">
    <source>
        <dbReference type="ARBA" id="ARBA00022801"/>
    </source>
</evidence>
<keyword evidence="5" id="KW-0378">Hydrolase</keyword>
<dbReference type="InterPro" id="IPR054723">
    <property type="entry name" value="Ams1-like_N"/>
</dbReference>
<keyword evidence="12" id="KW-1185">Reference proteome</keyword>
<dbReference type="EC" id="3.2.1.24" evidence="3"/>
<dbReference type="SUPFAM" id="SSF88713">
    <property type="entry name" value="Glycoside hydrolase/deacetylase"/>
    <property type="match status" value="1"/>
</dbReference>
<protein>
    <recommendedName>
        <fullName evidence="8">Alpha-mannosidase</fullName>
        <ecNumber evidence="3">3.2.1.24</ecNumber>
    </recommendedName>
</protein>
<dbReference type="GO" id="GO:0006013">
    <property type="term" value="P:mannose metabolic process"/>
    <property type="evidence" value="ECO:0007669"/>
    <property type="project" value="InterPro"/>
</dbReference>
<evidence type="ECO:0000256" key="9">
    <source>
        <dbReference type="SAM" id="MobiDB-lite"/>
    </source>
</evidence>
<dbReference type="Gene3D" id="1.20.1270.50">
    <property type="entry name" value="Glycoside hydrolase family 38, central domain"/>
    <property type="match status" value="1"/>
</dbReference>
<dbReference type="FunFam" id="2.70.98.30:FF:000001">
    <property type="entry name" value="alpha-mannosidase 2C1 isoform X2"/>
    <property type="match status" value="1"/>
</dbReference>
<evidence type="ECO:0000256" key="3">
    <source>
        <dbReference type="ARBA" id="ARBA00012752"/>
    </source>
</evidence>
<dbReference type="InterPro" id="IPR011682">
    <property type="entry name" value="Glyco_hydro_38_C"/>
</dbReference>
<dbReference type="InterPro" id="IPR041147">
    <property type="entry name" value="GH38_C"/>
</dbReference>
<dbReference type="InterPro" id="IPR011330">
    <property type="entry name" value="Glyco_hydro/deAcase_b/a-brl"/>
</dbReference>
<organism evidence="11 12">
    <name type="scientific">Clonostachys byssicola</name>
    <dbReference type="NCBI Taxonomy" id="160290"/>
    <lineage>
        <taxon>Eukaryota</taxon>
        <taxon>Fungi</taxon>
        <taxon>Dikarya</taxon>
        <taxon>Ascomycota</taxon>
        <taxon>Pezizomycotina</taxon>
        <taxon>Sordariomycetes</taxon>
        <taxon>Hypocreomycetidae</taxon>
        <taxon>Hypocreales</taxon>
        <taxon>Bionectriaceae</taxon>
        <taxon>Clonostachys</taxon>
    </lineage>
</organism>
<dbReference type="GO" id="GO:0000329">
    <property type="term" value="C:fungal-type vacuole membrane"/>
    <property type="evidence" value="ECO:0007669"/>
    <property type="project" value="TreeGrafter"/>
</dbReference>